<evidence type="ECO:0000259" key="4">
    <source>
        <dbReference type="Pfam" id="PF18088"/>
    </source>
</evidence>
<feature type="domain" description="Glycoside Hydrolase 20C C-terminal" evidence="4">
    <location>
        <begin position="422"/>
        <end position="609"/>
    </location>
</feature>
<dbReference type="PANTHER" id="PTHR21040">
    <property type="entry name" value="BCDNA.GH04120"/>
    <property type="match status" value="1"/>
</dbReference>
<dbReference type="InterPro" id="IPR041063">
    <property type="entry name" value="Glyco_H_20C_C"/>
</dbReference>
<reference evidence="5 6" key="1">
    <citation type="submission" date="2016-10" db="EMBL/GenBank/DDBJ databases">
        <authorList>
            <person name="de Groot N.N."/>
        </authorList>
    </citation>
    <scope>NUCLEOTIDE SEQUENCE [LARGE SCALE GENOMIC DNA]</scope>
    <source>
        <strain evidence="5 6">DSM 45514</strain>
    </source>
</reference>
<dbReference type="STRING" id="1236220.SAMN04488112_11578"/>
<dbReference type="GO" id="GO:0005975">
    <property type="term" value="P:carbohydrate metabolic process"/>
    <property type="evidence" value="ECO:0007669"/>
    <property type="project" value="InterPro"/>
</dbReference>
<keyword evidence="6" id="KW-1185">Reference proteome</keyword>
<dbReference type="RefSeq" id="WP_091571282.1">
    <property type="nucleotide sequence ID" value="NZ_FMZA01000015.1"/>
</dbReference>
<evidence type="ECO:0000259" key="3">
    <source>
        <dbReference type="Pfam" id="PF00728"/>
    </source>
</evidence>
<dbReference type="PANTHER" id="PTHR21040:SF8">
    <property type="entry name" value="BCDNA.GH04120"/>
    <property type="match status" value="1"/>
</dbReference>
<dbReference type="Pfam" id="PF18088">
    <property type="entry name" value="Glyco_H_20C_C"/>
    <property type="match status" value="1"/>
</dbReference>
<gene>
    <name evidence="5" type="ORF">SAMN04488112_11578</name>
</gene>
<dbReference type="EMBL" id="FMZA01000015">
    <property type="protein sequence ID" value="SDC75302.1"/>
    <property type="molecule type" value="Genomic_DNA"/>
</dbReference>
<dbReference type="CDD" id="cd06565">
    <property type="entry name" value="GH20_GcnA-like"/>
    <property type="match status" value="1"/>
</dbReference>
<comment type="similarity">
    <text evidence="1">Belongs to the glycosyl hydrolase 20 family.</text>
</comment>
<evidence type="ECO:0000313" key="5">
    <source>
        <dbReference type="EMBL" id="SDC75302.1"/>
    </source>
</evidence>
<evidence type="ECO:0000256" key="1">
    <source>
        <dbReference type="ARBA" id="ARBA00006285"/>
    </source>
</evidence>
<accession>A0A1G6P532</accession>
<keyword evidence="2 5" id="KW-0378">Hydrolase</keyword>
<evidence type="ECO:0000313" key="6">
    <source>
        <dbReference type="Proteomes" id="UP000199387"/>
    </source>
</evidence>
<sequence length="632" mass="72140">MKLSLMGDLAGLEAGLKELEKELPFAVDPSGIPVQVEQVEAGPLQVQVEEKGCRIQYQRPVHFFRGLGLLLEMLWAGRSPAHVEEEPRFDRNGAMFDCSRNAVFQPETLRRVIRMMALMGLNMLMLYTEDTYTVEGEPYFGYMRGRYTSEELTRLDGYASLFGIEMIPCIQTLAHLASFLKWDRAKGLRDTEDVLLARSQETYQFLDRLIASVSRCFRSRRIHIGMDEAFGLGRGQYLDKYGYHSPFDIMAAHLKQVVDITDRYGLRPMIWSDMMFRMGSKDHSYYDLDAEIPDGARKEIPAGVQFVYWDYYHSDPTFYRQFIDKHLSFGSMPVFAGGVWTWAGPAVHYEKTFATTHAALSACKEKGVREVFATFWGDDGAETNMLNGLLGLQLFAEHGYEEKPSMEKLKKRFSFCTGGDFDAFWSLGSFDTPPGADSSGLTPDNPSKFLLWQDPLIGLFDRHVEGSRVREHYEKLHLQLKEHLRKAGKWRGLFEVPVRLSAVLARKCDLSLRIKAAYDRRDQEELLRMAQEDLPELAGEVNQLRQAHREQWMTTYKAFGWEVLDIRYGGVLARLDSAGQRLIAYCDGKIPQIEELEAERLGFDGFHPSTHSGMGKAVLYSRIASACPQGFR</sequence>
<dbReference type="Gene3D" id="1.20.120.670">
    <property type="entry name" value="N-acetyl-b-d-glucoasminidase"/>
    <property type="match status" value="1"/>
</dbReference>
<organism evidence="5 6">
    <name type="scientific">Melghirimyces thermohalophilus</name>
    <dbReference type="NCBI Taxonomy" id="1236220"/>
    <lineage>
        <taxon>Bacteria</taxon>
        <taxon>Bacillati</taxon>
        <taxon>Bacillota</taxon>
        <taxon>Bacilli</taxon>
        <taxon>Bacillales</taxon>
        <taxon>Thermoactinomycetaceae</taxon>
        <taxon>Melghirimyces</taxon>
    </lineage>
</organism>
<dbReference type="AlphaFoldDB" id="A0A1G6P532"/>
<evidence type="ECO:0000256" key="2">
    <source>
        <dbReference type="ARBA" id="ARBA00022801"/>
    </source>
</evidence>
<dbReference type="InterPro" id="IPR017853">
    <property type="entry name" value="GH"/>
</dbReference>
<name>A0A1G6P532_9BACL</name>
<dbReference type="SUPFAM" id="SSF51445">
    <property type="entry name" value="(Trans)glycosidases"/>
    <property type="match status" value="1"/>
</dbReference>
<dbReference type="Proteomes" id="UP000199387">
    <property type="component" value="Unassembled WGS sequence"/>
</dbReference>
<dbReference type="Gene3D" id="3.20.20.80">
    <property type="entry name" value="Glycosidases"/>
    <property type="match status" value="1"/>
</dbReference>
<protein>
    <submittedName>
        <fullName evidence="5">Glycosyl hydrolase family 20, catalytic domain</fullName>
    </submittedName>
</protein>
<dbReference type="InterPro" id="IPR038901">
    <property type="entry name" value="HEXDC-like"/>
</dbReference>
<proteinExistence type="inferred from homology"/>
<dbReference type="InterPro" id="IPR015883">
    <property type="entry name" value="Glyco_hydro_20_cat"/>
</dbReference>
<dbReference type="Pfam" id="PF00728">
    <property type="entry name" value="Glyco_hydro_20"/>
    <property type="match status" value="1"/>
</dbReference>
<dbReference type="OrthoDB" id="383771at2"/>
<dbReference type="GO" id="GO:0004563">
    <property type="term" value="F:beta-N-acetylhexosaminidase activity"/>
    <property type="evidence" value="ECO:0007669"/>
    <property type="project" value="UniProtKB-ARBA"/>
</dbReference>
<feature type="domain" description="Glycoside hydrolase family 20 catalytic" evidence="3">
    <location>
        <begin position="93"/>
        <end position="277"/>
    </location>
</feature>